<reference evidence="1" key="2">
    <citation type="submission" date="2021-09" db="EMBL/GenBank/DDBJ databases">
        <authorList>
            <person name="Jia N."/>
            <person name="Wang J."/>
            <person name="Shi W."/>
            <person name="Du L."/>
            <person name="Sun Y."/>
            <person name="Zhan W."/>
            <person name="Jiang J."/>
            <person name="Wang Q."/>
            <person name="Zhang B."/>
            <person name="Ji P."/>
            <person name="Sakyi L.B."/>
            <person name="Cui X."/>
            <person name="Yuan T."/>
            <person name="Jiang B."/>
            <person name="Yang W."/>
            <person name="Lam T.T.-Y."/>
            <person name="Chang Q."/>
            <person name="Ding S."/>
            <person name="Wang X."/>
            <person name="Zhu J."/>
            <person name="Ruan X."/>
            <person name="Zhao L."/>
            <person name="Wei J."/>
            <person name="Que T."/>
            <person name="Du C."/>
            <person name="Cheng J."/>
            <person name="Dai P."/>
            <person name="Han X."/>
            <person name="Huang E."/>
            <person name="Gao Y."/>
            <person name="Liu J."/>
            <person name="Shao H."/>
            <person name="Ye R."/>
            <person name="Li L."/>
            <person name="Wei W."/>
            <person name="Wang X."/>
            <person name="Wang C."/>
            <person name="Huo Q."/>
            <person name="Li W."/>
            <person name="Guo W."/>
            <person name="Chen H."/>
            <person name="Chen S."/>
            <person name="Zhou L."/>
            <person name="Zhou L."/>
            <person name="Ni X."/>
            <person name="Tian J."/>
            <person name="Zhou Y."/>
            <person name="Sheng Y."/>
            <person name="Liu T."/>
            <person name="Pan Y."/>
            <person name="Xia L."/>
            <person name="Li J."/>
            <person name="Zhao F."/>
            <person name="Cao W."/>
        </authorList>
    </citation>
    <scope>NUCLEOTIDE SEQUENCE</scope>
    <source>
        <strain evidence="1">Rmic-2018</strain>
        <tissue evidence="1">Larvae</tissue>
    </source>
</reference>
<organism evidence="1 2">
    <name type="scientific">Rhipicephalus microplus</name>
    <name type="common">Cattle tick</name>
    <name type="synonym">Boophilus microplus</name>
    <dbReference type="NCBI Taxonomy" id="6941"/>
    <lineage>
        <taxon>Eukaryota</taxon>
        <taxon>Metazoa</taxon>
        <taxon>Ecdysozoa</taxon>
        <taxon>Arthropoda</taxon>
        <taxon>Chelicerata</taxon>
        <taxon>Arachnida</taxon>
        <taxon>Acari</taxon>
        <taxon>Parasitiformes</taxon>
        <taxon>Ixodida</taxon>
        <taxon>Ixodoidea</taxon>
        <taxon>Ixodidae</taxon>
        <taxon>Rhipicephalinae</taxon>
        <taxon>Rhipicephalus</taxon>
        <taxon>Boophilus</taxon>
    </lineage>
</organism>
<sequence length="124" mass="14645">MTNCSLEMVMDTQFPTWLGNSVSRHITRDQEFVRNVGKVQWINFQESLRSGHFILAVTQETRAAPPKEYRVTDWDEFRKRRKADETEYAMLEELFSRLVEDQLLATKTAQTDLQVDTMDSRFVH</sequence>
<dbReference type="EMBL" id="JABSTU010000009">
    <property type="protein sequence ID" value="KAH8021764.1"/>
    <property type="molecule type" value="Genomic_DNA"/>
</dbReference>
<accession>A0A9J6DHQ6</accession>
<protein>
    <submittedName>
        <fullName evidence="1">Uncharacterized protein</fullName>
    </submittedName>
</protein>
<name>A0A9J6DHQ6_RHIMP</name>
<gene>
    <name evidence="1" type="ORF">HPB51_016843</name>
</gene>
<reference evidence="1" key="1">
    <citation type="journal article" date="2020" name="Cell">
        <title>Large-Scale Comparative Analyses of Tick Genomes Elucidate Their Genetic Diversity and Vector Capacities.</title>
        <authorList>
            <consortium name="Tick Genome and Microbiome Consortium (TIGMIC)"/>
            <person name="Jia N."/>
            <person name="Wang J."/>
            <person name="Shi W."/>
            <person name="Du L."/>
            <person name="Sun Y."/>
            <person name="Zhan W."/>
            <person name="Jiang J.F."/>
            <person name="Wang Q."/>
            <person name="Zhang B."/>
            <person name="Ji P."/>
            <person name="Bell-Sakyi L."/>
            <person name="Cui X.M."/>
            <person name="Yuan T.T."/>
            <person name="Jiang B.G."/>
            <person name="Yang W.F."/>
            <person name="Lam T.T."/>
            <person name="Chang Q.C."/>
            <person name="Ding S.J."/>
            <person name="Wang X.J."/>
            <person name="Zhu J.G."/>
            <person name="Ruan X.D."/>
            <person name="Zhao L."/>
            <person name="Wei J.T."/>
            <person name="Ye R.Z."/>
            <person name="Que T.C."/>
            <person name="Du C.H."/>
            <person name="Zhou Y.H."/>
            <person name="Cheng J.X."/>
            <person name="Dai P.F."/>
            <person name="Guo W.B."/>
            <person name="Han X.H."/>
            <person name="Huang E.J."/>
            <person name="Li L.F."/>
            <person name="Wei W."/>
            <person name="Gao Y.C."/>
            <person name="Liu J.Z."/>
            <person name="Shao H.Z."/>
            <person name="Wang X."/>
            <person name="Wang C.C."/>
            <person name="Yang T.C."/>
            <person name="Huo Q.B."/>
            <person name="Li W."/>
            <person name="Chen H.Y."/>
            <person name="Chen S.E."/>
            <person name="Zhou L.G."/>
            <person name="Ni X.B."/>
            <person name="Tian J.H."/>
            <person name="Sheng Y."/>
            <person name="Liu T."/>
            <person name="Pan Y.S."/>
            <person name="Xia L.Y."/>
            <person name="Li J."/>
            <person name="Zhao F."/>
            <person name="Cao W.C."/>
        </authorList>
    </citation>
    <scope>NUCLEOTIDE SEQUENCE</scope>
    <source>
        <strain evidence="1">Rmic-2018</strain>
    </source>
</reference>
<comment type="caution">
    <text evidence="1">The sequence shown here is derived from an EMBL/GenBank/DDBJ whole genome shotgun (WGS) entry which is preliminary data.</text>
</comment>
<evidence type="ECO:0000313" key="1">
    <source>
        <dbReference type="EMBL" id="KAH8021764.1"/>
    </source>
</evidence>
<dbReference type="Proteomes" id="UP000821866">
    <property type="component" value="Chromosome 7"/>
</dbReference>
<keyword evidence="2" id="KW-1185">Reference proteome</keyword>
<evidence type="ECO:0000313" key="2">
    <source>
        <dbReference type="Proteomes" id="UP000821866"/>
    </source>
</evidence>
<dbReference type="AlphaFoldDB" id="A0A9J6DHQ6"/>
<proteinExistence type="predicted"/>